<feature type="compositionally biased region" description="Polar residues" evidence="1">
    <location>
        <begin position="1"/>
        <end position="11"/>
    </location>
</feature>
<name>A0A0B0NC13_GOSAR</name>
<evidence type="ECO:0000256" key="1">
    <source>
        <dbReference type="SAM" id="MobiDB-lite"/>
    </source>
</evidence>
<reference evidence="4" key="2">
    <citation type="submission" date="2014-09" db="EMBL/GenBank/DDBJ databases">
        <authorList>
            <person name="Mudge J."/>
            <person name="Ramaraj T."/>
            <person name="Lindquist I.E."/>
            <person name="Bharti A.K."/>
            <person name="Sundararajan A."/>
            <person name="Cameron C.T."/>
            <person name="Woodward J.E."/>
            <person name="May G.D."/>
            <person name="Brubaker C."/>
            <person name="Broadhvest J."/>
            <person name="Wilkins T.A."/>
        </authorList>
    </citation>
    <scope>NUCLEOTIDE SEQUENCE</scope>
    <source>
        <strain evidence="4">cv. AKA8401</strain>
    </source>
</reference>
<dbReference type="Proteomes" id="UP000032142">
    <property type="component" value="Unassembled WGS sequence"/>
</dbReference>
<reference evidence="2" key="1">
    <citation type="submission" date="2014-09" db="EMBL/GenBank/DDBJ databases">
        <title>G. arboreum L. cv. AKA8401 A2 genome assembly version 1.0.</title>
        <authorList>
            <person name="Mudge J."/>
            <person name="Ramaraj T."/>
            <person name="Lindquist I.E."/>
            <person name="Bharti A.K."/>
            <person name="Sundararajan A."/>
            <person name="Cameron C.T."/>
            <person name="Woodward J.E."/>
            <person name="May G.D."/>
            <person name="Brubaker C."/>
            <person name="Broadhvest J."/>
            <person name="Wilkins T.A."/>
        </authorList>
    </citation>
    <scope>NUCLEOTIDE SEQUENCE</scope>
</reference>
<sequence length="58" mass="6840">MGYFSSRTTNAHSRRRHNESGLRGVNGHRGLPIWCKEGHLERWIRCGQHMGLRRTREP</sequence>
<feature type="region of interest" description="Disordered" evidence="1">
    <location>
        <begin position="1"/>
        <end position="24"/>
    </location>
</feature>
<keyword evidence="4" id="KW-1185">Reference proteome</keyword>
<dbReference type="AlphaFoldDB" id="A0A0B0NC13"/>
<proteinExistence type="predicted"/>
<gene>
    <name evidence="2" type="ORF">F383_14906</name>
    <name evidence="3" type="ORF">F383_20772</name>
</gene>
<dbReference type="EMBL" id="KN390397">
    <property type="protein sequence ID" value="KHG09309.1"/>
    <property type="molecule type" value="Genomic_DNA"/>
</dbReference>
<dbReference type="EMBL" id="KN409082">
    <property type="protein sequence ID" value="KHG17806.1"/>
    <property type="molecule type" value="Genomic_DNA"/>
</dbReference>
<organism evidence="2 4">
    <name type="scientific">Gossypium arboreum</name>
    <name type="common">Tree cotton</name>
    <name type="synonym">Gossypium nanking</name>
    <dbReference type="NCBI Taxonomy" id="29729"/>
    <lineage>
        <taxon>Eukaryota</taxon>
        <taxon>Viridiplantae</taxon>
        <taxon>Streptophyta</taxon>
        <taxon>Embryophyta</taxon>
        <taxon>Tracheophyta</taxon>
        <taxon>Spermatophyta</taxon>
        <taxon>Magnoliopsida</taxon>
        <taxon>eudicotyledons</taxon>
        <taxon>Gunneridae</taxon>
        <taxon>Pentapetalae</taxon>
        <taxon>rosids</taxon>
        <taxon>malvids</taxon>
        <taxon>Malvales</taxon>
        <taxon>Malvaceae</taxon>
        <taxon>Malvoideae</taxon>
        <taxon>Gossypium</taxon>
    </lineage>
</organism>
<protein>
    <submittedName>
        <fullName evidence="2">30S ribosomal S15</fullName>
    </submittedName>
</protein>
<accession>A0A0B0NC13</accession>
<evidence type="ECO:0000313" key="3">
    <source>
        <dbReference type="EMBL" id="KHG17806.1"/>
    </source>
</evidence>
<evidence type="ECO:0000313" key="4">
    <source>
        <dbReference type="Proteomes" id="UP000032142"/>
    </source>
</evidence>
<evidence type="ECO:0000313" key="2">
    <source>
        <dbReference type="EMBL" id="KHG09309.1"/>
    </source>
</evidence>